<feature type="non-terminal residue" evidence="1">
    <location>
        <position position="1"/>
    </location>
</feature>
<organism evidence="1">
    <name type="scientific">marine metagenome</name>
    <dbReference type="NCBI Taxonomy" id="408172"/>
    <lineage>
        <taxon>unclassified sequences</taxon>
        <taxon>metagenomes</taxon>
        <taxon>ecological metagenomes</taxon>
    </lineage>
</organism>
<dbReference type="SUPFAM" id="SSF56601">
    <property type="entry name" value="beta-lactamase/transpeptidase-like"/>
    <property type="match status" value="1"/>
</dbReference>
<dbReference type="PANTHER" id="PTHR43319:SF3">
    <property type="entry name" value="BETA-LACTAMASE-RELATED DOMAIN-CONTAINING PROTEIN"/>
    <property type="match status" value="1"/>
</dbReference>
<reference evidence="1" key="1">
    <citation type="submission" date="2018-05" db="EMBL/GenBank/DDBJ databases">
        <authorList>
            <person name="Lanie J.A."/>
            <person name="Ng W.-L."/>
            <person name="Kazmierczak K.M."/>
            <person name="Andrzejewski T.M."/>
            <person name="Davidsen T.M."/>
            <person name="Wayne K.J."/>
            <person name="Tettelin H."/>
            <person name="Glass J.I."/>
            <person name="Rusch D."/>
            <person name="Podicherti R."/>
            <person name="Tsui H.-C.T."/>
            <person name="Winkler M.E."/>
        </authorList>
    </citation>
    <scope>NUCLEOTIDE SEQUENCE</scope>
</reference>
<dbReference type="InterPro" id="IPR012338">
    <property type="entry name" value="Beta-lactam/transpept-like"/>
</dbReference>
<accession>A0A382NF94</accession>
<evidence type="ECO:0008006" key="2">
    <source>
        <dbReference type="Google" id="ProtNLM"/>
    </source>
</evidence>
<protein>
    <recommendedName>
        <fullName evidence="2">Beta-lactamase-related domain-containing protein</fullName>
    </recommendedName>
</protein>
<evidence type="ECO:0000313" key="1">
    <source>
        <dbReference type="EMBL" id="SVC59884.1"/>
    </source>
</evidence>
<dbReference type="EMBL" id="UINC01100099">
    <property type="protein sequence ID" value="SVC59884.1"/>
    <property type="molecule type" value="Genomic_DNA"/>
</dbReference>
<sequence>RSVALVHSLIAQNGSSDSFKLVSSDTVDKIFEIQTDGTDHILGVPIRHGMGFGLRSELMPISPNEKACFWGGWGGSLAVIDVDANMSFAYVMNRMAPSLQHDMRAGRLLMATHAGILSE</sequence>
<proteinExistence type="predicted"/>
<name>A0A382NF94_9ZZZZ</name>
<dbReference type="AlphaFoldDB" id="A0A382NF94"/>
<dbReference type="Gene3D" id="3.40.710.10">
    <property type="entry name" value="DD-peptidase/beta-lactamase superfamily"/>
    <property type="match status" value="1"/>
</dbReference>
<gene>
    <name evidence="1" type="ORF">METZ01_LOCUS312738</name>
</gene>
<dbReference type="InterPro" id="IPR052907">
    <property type="entry name" value="Beta-lactamase/esterase"/>
</dbReference>
<dbReference type="PANTHER" id="PTHR43319">
    <property type="entry name" value="BETA-LACTAMASE-RELATED"/>
    <property type="match status" value="1"/>
</dbReference>